<sequence>MNDIAFWVLIALMRGVMISSIANNRNKQLKKDITHIKHTLDIIAKQVGVPDFINEELKEKLVILISEGEKIKAIKEYRIATG</sequence>
<keyword evidence="3" id="KW-1185">Reference proteome</keyword>
<name>A0A1H6W6S8_9LACT</name>
<proteinExistence type="predicted"/>
<dbReference type="EMBL" id="FNYW01000087">
    <property type="protein sequence ID" value="SEJ09777.1"/>
    <property type="molecule type" value="Genomic_DNA"/>
</dbReference>
<protein>
    <submittedName>
        <fullName evidence="2">Uncharacterized protein</fullName>
    </submittedName>
</protein>
<evidence type="ECO:0000313" key="3">
    <source>
        <dbReference type="Proteomes" id="UP000198564"/>
    </source>
</evidence>
<evidence type="ECO:0000256" key="1">
    <source>
        <dbReference type="SAM" id="Phobius"/>
    </source>
</evidence>
<keyword evidence="1" id="KW-0812">Transmembrane</keyword>
<organism evidence="2 3">
    <name type="scientific">Alkalibacterium gilvum</name>
    <dbReference type="NCBI Taxonomy" id="1130080"/>
    <lineage>
        <taxon>Bacteria</taxon>
        <taxon>Bacillati</taxon>
        <taxon>Bacillota</taxon>
        <taxon>Bacilli</taxon>
        <taxon>Lactobacillales</taxon>
        <taxon>Carnobacteriaceae</taxon>
        <taxon>Alkalibacterium</taxon>
    </lineage>
</organism>
<keyword evidence="1" id="KW-0472">Membrane</keyword>
<dbReference type="AlphaFoldDB" id="A0A1H6W6S8"/>
<dbReference type="STRING" id="1130080.SAMN04488113_1872"/>
<keyword evidence="1" id="KW-1133">Transmembrane helix</keyword>
<evidence type="ECO:0000313" key="2">
    <source>
        <dbReference type="EMBL" id="SEJ09777.1"/>
    </source>
</evidence>
<dbReference type="Proteomes" id="UP000198564">
    <property type="component" value="Unassembled WGS sequence"/>
</dbReference>
<accession>A0A1H6W6S8</accession>
<feature type="transmembrane region" description="Helical" evidence="1">
    <location>
        <begin position="6"/>
        <end position="23"/>
    </location>
</feature>
<dbReference type="RefSeq" id="WP_218141957.1">
    <property type="nucleotide sequence ID" value="NZ_FNYW01000087.1"/>
</dbReference>
<gene>
    <name evidence="2" type="ORF">SAMN04488113_1872</name>
</gene>
<reference evidence="3" key="1">
    <citation type="submission" date="2016-10" db="EMBL/GenBank/DDBJ databases">
        <authorList>
            <person name="Varghese N."/>
            <person name="Submissions S."/>
        </authorList>
    </citation>
    <scope>NUCLEOTIDE SEQUENCE [LARGE SCALE GENOMIC DNA]</scope>
    <source>
        <strain evidence="3">DSM 25751</strain>
    </source>
</reference>